<name>A0A372J9Z1_9ACTN</name>
<proteinExistence type="predicted"/>
<organism evidence="1 2">
    <name type="scientific">Actinomadura logoneensis</name>
    <dbReference type="NCBI Taxonomy" id="2293572"/>
    <lineage>
        <taxon>Bacteria</taxon>
        <taxon>Bacillati</taxon>
        <taxon>Actinomycetota</taxon>
        <taxon>Actinomycetes</taxon>
        <taxon>Streptosporangiales</taxon>
        <taxon>Thermomonosporaceae</taxon>
        <taxon>Actinomadura</taxon>
    </lineage>
</organism>
<dbReference type="RefSeq" id="WP_117361512.1">
    <property type="nucleotide sequence ID" value="NZ_QURH01001030.1"/>
</dbReference>
<dbReference type="EMBL" id="QURH01001030">
    <property type="protein sequence ID" value="RFU36831.1"/>
    <property type="molecule type" value="Genomic_DNA"/>
</dbReference>
<dbReference type="AlphaFoldDB" id="A0A372J9Z1"/>
<evidence type="ECO:0000313" key="2">
    <source>
        <dbReference type="Proteomes" id="UP000261811"/>
    </source>
</evidence>
<evidence type="ECO:0000313" key="1">
    <source>
        <dbReference type="EMBL" id="RFU36831.1"/>
    </source>
</evidence>
<protein>
    <submittedName>
        <fullName evidence="1">Uncharacterized protein</fullName>
    </submittedName>
</protein>
<accession>A0A372J9Z1</accession>
<reference evidence="1 2" key="1">
    <citation type="submission" date="2018-08" db="EMBL/GenBank/DDBJ databases">
        <title>Actinomadura jelena sp. nov., a novel Actinomycete isolated from soil in Chad.</title>
        <authorList>
            <person name="Shi L."/>
        </authorList>
    </citation>
    <scope>NUCLEOTIDE SEQUENCE [LARGE SCALE GENOMIC DNA]</scope>
    <source>
        <strain evidence="1 2">NEAU-G17</strain>
    </source>
</reference>
<sequence length="181" mass="20268">MTRTQTGVEVRKAQLNDAAPRSQARLPSGLVRLDEELRRLGWATSPRFGDSLPSLLVYCAQTPHFGETVTVRPGTRPGQWWYVASGGERLADYPDAALAAARLTSTLLPWVRAALGHPPSPSQPLTIFELRRRLPDVPCWWGHRTREWWAMVGEGDDFRLVHAATVDDLARAIATAQQRHR</sequence>
<keyword evidence="2" id="KW-1185">Reference proteome</keyword>
<dbReference type="Proteomes" id="UP000261811">
    <property type="component" value="Unassembled WGS sequence"/>
</dbReference>
<comment type="caution">
    <text evidence="1">The sequence shown here is derived from an EMBL/GenBank/DDBJ whole genome shotgun (WGS) entry which is preliminary data.</text>
</comment>
<dbReference type="OrthoDB" id="3472223at2"/>
<gene>
    <name evidence="1" type="ORF">DZF91_36080</name>
</gene>